<comment type="caution">
    <text evidence="2">The sequence shown here is derived from an EMBL/GenBank/DDBJ whole genome shotgun (WGS) entry which is preliminary data.</text>
</comment>
<proteinExistence type="predicted"/>
<evidence type="ECO:0000313" key="2">
    <source>
        <dbReference type="EMBL" id="KAK9688545.1"/>
    </source>
</evidence>
<organism evidence="2 3">
    <name type="scientific">Popillia japonica</name>
    <name type="common">Japanese beetle</name>
    <dbReference type="NCBI Taxonomy" id="7064"/>
    <lineage>
        <taxon>Eukaryota</taxon>
        <taxon>Metazoa</taxon>
        <taxon>Ecdysozoa</taxon>
        <taxon>Arthropoda</taxon>
        <taxon>Hexapoda</taxon>
        <taxon>Insecta</taxon>
        <taxon>Pterygota</taxon>
        <taxon>Neoptera</taxon>
        <taxon>Endopterygota</taxon>
        <taxon>Coleoptera</taxon>
        <taxon>Polyphaga</taxon>
        <taxon>Scarabaeiformia</taxon>
        <taxon>Scarabaeidae</taxon>
        <taxon>Rutelinae</taxon>
        <taxon>Popillia</taxon>
    </lineage>
</organism>
<gene>
    <name evidence="2" type="ORF">QE152_g35277</name>
</gene>
<sequence length="148" mass="16795">MLSNHISILHDNQTKSVVYYNIARKPLPSLSKQPVVIEHGTRRWIPGEIIKQVETPESGLIRSHDGGVIRRNRIHLREIQPIGSTPPIEKVTTHSQPESNPENNTSDHNNNENHVKNHPPDPRNHDKPMNRNNAVGKVSSREKQIKSS</sequence>
<dbReference type="Proteomes" id="UP001458880">
    <property type="component" value="Unassembled WGS sequence"/>
</dbReference>
<keyword evidence="3" id="KW-1185">Reference proteome</keyword>
<evidence type="ECO:0000256" key="1">
    <source>
        <dbReference type="SAM" id="MobiDB-lite"/>
    </source>
</evidence>
<dbReference type="EMBL" id="JASPKY010000588">
    <property type="protein sequence ID" value="KAK9688545.1"/>
    <property type="molecule type" value="Genomic_DNA"/>
</dbReference>
<evidence type="ECO:0000313" key="3">
    <source>
        <dbReference type="Proteomes" id="UP001458880"/>
    </source>
</evidence>
<feature type="compositionally biased region" description="Basic and acidic residues" evidence="1">
    <location>
        <begin position="139"/>
        <end position="148"/>
    </location>
</feature>
<dbReference type="AlphaFoldDB" id="A0AAW1IG86"/>
<reference evidence="2 3" key="1">
    <citation type="journal article" date="2024" name="BMC Genomics">
        <title>De novo assembly and annotation of Popillia japonica's genome with initial clues to its potential as an invasive pest.</title>
        <authorList>
            <person name="Cucini C."/>
            <person name="Boschi S."/>
            <person name="Funari R."/>
            <person name="Cardaioli E."/>
            <person name="Iannotti N."/>
            <person name="Marturano G."/>
            <person name="Paoli F."/>
            <person name="Bruttini M."/>
            <person name="Carapelli A."/>
            <person name="Frati F."/>
            <person name="Nardi F."/>
        </authorList>
    </citation>
    <scope>NUCLEOTIDE SEQUENCE [LARGE SCALE GENOMIC DNA]</scope>
    <source>
        <strain evidence="2">DMR45628</strain>
    </source>
</reference>
<name>A0AAW1IG86_POPJA</name>
<feature type="compositionally biased region" description="Basic and acidic residues" evidence="1">
    <location>
        <begin position="109"/>
        <end position="129"/>
    </location>
</feature>
<feature type="region of interest" description="Disordered" evidence="1">
    <location>
        <begin position="72"/>
        <end position="148"/>
    </location>
</feature>
<feature type="compositionally biased region" description="Low complexity" evidence="1">
    <location>
        <begin position="99"/>
        <end position="108"/>
    </location>
</feature>
<protein>
    <submittedName>
        <fullName evidence="2">Uncharacterized protein</fullName>
    </submittedName>
</protein>
<accession>A0AAW1IG86</accession>